<dbReference type="OrthoDB" id="2453868at2"/>
<dbReference type="SUPFAM" id="SSF52833">
    <property type="entry name" value="Thioredoxin-like"/>
    <property type="match status" value="1"/>
</dbReference>
<dbReference type="InterPro" id="IPR000866">
    <property type="entry name" value="AhpC/TSA"/>
</dbReference>
<sequence>MCQQQLVELHKNLQKLDGMDMQMYVISGDLPEEQKLLYNQLEKDFGKSLPFISDPELELINATGMKNEDSAYRGYAIIAPNGEVVLKQVNDHWGEEIDKTVEDIKEAYEKL</sequence>
<accession>A0A5J5HSH6</accession>
<dbReference type="GO" id="GO:0016491">
    <property type="term" value="F:oxidoreductase activity"/>
    <property type="evidence" value="ECO:0007669"/>
    <property type="project" value="InterPro"/>
</dbReference>
<keyword evidence="1" id="KW-1015">Disulfide bond</keyword>
<evidence type="ECO:0000313" key="3">
    <source>
        <dbReference type="EMBL" id="KAA9024219.1"/>
    </source>
</evidence>
<dbReference type="EMBL" id="VYKL01000017">
    <property type="protein sequence ID" value="KAA9024219.1"/>
    <property type="molecule type" value="Genomic_DNA"/>
</dbReference>
<organism evidence="3 4">
    <name type="scientific">Niallia endozanthoxylica</name>
    <dbReference type="NCBI Taxonomy" id="2036016"/>
    <lineage>
        <taxon>Bacteria</taxon>
        <taxon>Bacillati</taxon>
        <taxon>Bacillota</taxon>
        <taxon>Bacilli</taxon>
        <taxon>Bacillales</taxon>
        <taxon>Bacillaceae</taxon>
        <taxon>Niallia</taxon>
    </lineage>
</organism>
<gene>
    <name evidence="3" type="ORF">F4V44_11475</name>
</gene>
<dbReference type="Proteomes" id="UP000326671">
    <property type="component" value="Unassembled WGS sequence"/>
</dbReference>
<protein>
    <submittedName>
        <fullName evidence="3">Redoxin domain-containing protein</fullName>
    </submittedName>
</protein>
<proteinExistence type="predicted"/>
<reference evidence="3 4" key="1">
    <citation type="submission" date="2019-09" db="EMBL/GenBank/DDBJ databases">
        <title>Whole genome sequences of isolates from the Mars Exploration Rovers.</title>
        <authorList>
            <person name="Seuylemezian A."/>
            <person name="Vaishampayan P."/>
        </authorList>
    </citation>
    <scope>NUCLEOTIDE SEQUENCE [LARGE SCALE GENOMIC DNA]</scope>
    <source>
        <strain evidence="3 4">MER_TA_151</strain>
    </source>
</reference>
<comment type="caution">
    <text evidence="3">The sequence shown here is derived from an EMBL/GenBank/DDBJ whole genome shotgun (WGS) entry which is preliminary data.</text>
</comment>
<evidence type="ECO:0000313" key="4">
    <source>
        <dbReference type="Proteomes" id="UP000326671"/>
    </source>
</evidence>
<dbReference type="RefSeq" id="WP_150440167.1">
    <property type="nucleotide sequence ID" value="NZ_VYKL01000017.1"/>
</dbReference>
<evidence type="ECO:0000256" key="1">
    <source>
        <dbReference type="ARBA" id="ARBA00023157"/>
    </source>
</evidence>
<feature type="domain" description="Alkyl hydroperoxide reductase subunit C/ Thiol specific antioxidant" evidence="2">
    <location>
        <begin position="2"/>
        <end position="85"/>
    </location>
</feature>
<name>A0A5J5HSH6_9BACI</name>
<dbReference type="Pfam" id="PF00578">
    <property type="entry name" value="AhpC-TSA"/>
    <property type="match status" value="1"/>
</dbReference>
<dbReference type="Gene3D" id="3.40.30.10">
    <property type="entry name" value="Glutaredoxin"/>
    <property type="match status" value="1"/>
</dbReference>
<dbReference type="InterPro" id="IPR036249">
    <property type="entry name" value="Thioredoxin-like_sf"/>
</dbReference>
<keyword evidence="4" id="KW-1185">Reference proteome</keyword>
<evidence type="ECO:0000259" key="2">
    <source>
        <dbReference type="Pfam" id="PF00578"/>
    </source>
</evidence>
<dbReference type="GO" id="GO:0016209">
    <property type="term" value="F:antioxidant activity"/>
    <property type="evidence" value="ECO:0007669"/>
    <property type="project" value="InterPro"/>
</dbReference>
<dbReference type="AlphaFoldDB" id="A0A5J5HSH6"/>